<feature type="compositionally biased region" description="Low complexity" evidence="4">
    <location>
        <begin position="285"/>
        <end position="383"/>
    </location>
</feature>
<evidence type="ECO:0000313" key="6">
    <source>
        <dbReference type="EMBL" id="ATB36048.1"/>
    </source>
</evidence>
<dbReference type="Proteomes" id="UP000217257">
    <property type="component" value="Chromosome"/>
</dbReference>
<evidence type="ECO:0000313" key="7">
    <source>
        <dbReference type="Proteomes" id="UP000217257"/>
    </source>
</evidence>
<dbReference type="PANTHER" id="PTHR45188">
    <property type="entry name" value="DNAJ PROTEIN P58IPK HOMOLOG"/>
    <property type="match status" value="1"/>
</dbReference>
<dbReference type="SMART" id="SM00028">
    <property type="entry name" value="TPR"/>
    <property type="match status" value="2"/>
</dbReference>
<feature type="repeat" description="TPR" evidence="3">
    <location>
        <begin position="564"/>
        <end position="597"/>
    </location>
</feature>
<keyword evidence="2 3" id="KW-0802">TPR repeat</keyword>
<dbReference type="KEGG" id="cfus:CYFUS_001462"/>
<dbReference type="SMART" id="SM00271">
    <property type="entry name" value="DnaJ"/>
    <property type="match status" value="1"/>
</dbReference>
<gene>
    <name evidence="6" type="ORF">CYFUS_001462</name>
</gene>
<dbReference type="InterPro" id="IPR011990">
    <property type="entry name" value="TPR-like_helical_dom_sf"/>
</dbReference>
<evidence type="ECO:0000256" key="2">
    <source>
        <dbReference type="ARBA" id="ARBA00022803"/>
    </source>
</evidence>
<dbReference type="Pfam" id="PF14332">
    <property type="entry name" value="DUF4388"/>
    <property type="match status" value="1"/>
</dbReference>
<feature type="region of interest" description="Disordered" evidence="4">
    <location>
        <begin position="228"/>
        <end position="385"/>
    </location>
</feature>
<dbReference type="SUPFAM" id="SSF160246">
    <property type="entry name" value="EspE N-terminal domain-like"/>
    <property type="match status" value="1"/>
</dbReference>
<dbReference type="InterPro" id="IPR037257">
    <property type="entry name" value="T2SS_E_N_sf"/>
</dbReference>
<dbReference type="InterPro" id="IPR036869">
    <property type="entry name" value="J_dom_sf"/>
</dbReference>
<dbReference type="AlphaFoldDB" id="A0A250IXT3"/>
<dbReference type="SUPFAM" id="SSF48452">
    <property type="entry name" value="TPR-like"/>
    <property type="match status" value="1"/>
</dbReference>
<dbReference type="InterPro" id="IPR001623">
    <property type="entry name" value="DnaJ_domain"/>
</dbReference>
<dbReference type="SUPFAM" id="SSF46565">
    <property type="entry name" value="Chaperone J-domain"/>
    <property type="match status" value="1"/>
</dbReference>
<dbReference type="Pfam" id="PF00226">
    <property type="entry name" value="DnaJ"/>
    <property type="match status" value="1"/>
</dbReference>
<name>A0A250IXT3_9BACT</name>
<sequence length="611" mass="63464">MSAVRLYGLIAAGNHTGLLSLTLADGTLGIHFRKGNPELVESSHPEDALGSWLLQAKLVTPEQLQQAESARSRFGGEVLAALFGLGLLQPASAFAQLAQRAQNILLKALRAESGSFAFEARELPAAKAMPLGNKWAVLGDLVRRIPTADLRRLLQPVLALPVMKSNGRVSTGDLRLTPHEVRVLAFIDGARSTAQLIQDLPQDADHLLRLVFLLRELDGVSFAAVRTAPASGPATPSMSGIPAAKPAAPSAPAPAAAKPAAPSAPAAAKPAAPQGPATPSMSGVPAAKPAAPAAPAPAAAKPAAPSAPAAAKPAAPSAPIPAAKPAAPSAPAPAAATAKPAAPTAPAPAAAAKPAAPSAPAPAAAPSAKPEGSAPAAPSAPAPGTSDIAALQELAQKMKEQNHFERLGVGADTNGPAVRIAYFKLAKLYHPDTIPPGAPPEMEKLKADIFAYIGEAHRALADEKSRVAYIEELKSGGKQEAEVDVVAILKSEELFRKAGVYLKGRKFAEAVKLLDEAIQLNGEEAEFYAWRGYARFFTFEDKKVGFNEAYKDIQLCLKKNDKVAAGHYFLGVIAKLCGDMSGALKHFQKTVELQPNHIEAQRELRMAAQKK</sequence>
<evidence type="ECO:0000256" key="1">
    <source>
        <dbReference type="ARBA" id="ARBA00022737"/>
    </source>
</evidence>
<keyword evidence="1" id="KW-0677">Repeat</keyword>
<dbReference type="EMBL" id="CP022098">
    <property type="protein sequence ID" value="ATB36048.1"/>
    <property type="molecule type" value="Genomic_DNA"/>
</dbReference>
<dbReference type="PROSITE" id="PS50005">
    <property type="entry name" value="TPR"/>
    <property type="match status" value="2"/>
</dbReference>
<reference evidence="6 7" key="1">
    <citation type="submission" date="2017-06" db="EMBL/GenBank/DDBJ databases">
        <title>Sequencing and comparative analysis of myxobacterial genomes.</title>
        <authorList>
            <person name="Rupp O."/>
            <person name="Goesmann A."/>
            <person name="Sogaard-Andersen L."/>
        </authorList>
    </citation>
    <scope>NUCLEOTIDE SEQUENCE [LARGE SCALE GENOMIC DNA]</scope>
    <source>
        <strain evidence="6 7">DSM 52655</strain>
    </source>
</reference>
<dbReference type="CDD" id="cd06257">
    <property type="entry name" value="DnaJ"/>
    <property type="match status" value="1"/>
</dbReference>
<feature type="domain" description="J" evidence="5">
    <location>
        <begin position="402"/>
        <end position="473"/>
    </location>
</feature>
<evidence type="ECO:0000256" key="4">
    <source>
        <dbReference type="SAM" id="MobiDB-lite"/>
    </source>
</evidence>
<dbReference type="InterPro" id="IPR025497">
    <property type="entry name" value="PatA-like_N"/>
</dbReference>
<dbReference type="Gene3D" id="1.10.287.110">
    <property type="entry name" value="DnaJ domain"/>
    <property type="match status" value="1"/>
</dbReference>
<feature type="compositionally biased region" description="Low complexity" evidence="4">
    <location>
        <begin position="242"/>
        <end position="272"/>
    </location>
</feature>
<protein>
    <submittedName>
        <fullName evidence="6">Molecular chaperone DnaJ</fullName>
    </submittedName>
</protein>
<accession>A0A250IXT3</accession>
<dbReference type="Gene3D" id="1.25.40.10">
    <property type="entry name" value="Tetratricopeptide repeat domain"/>
    <property type="match status" value="1"/>
</dbReference>
<feature type="repeat" description="TPR" evidence="3">
    <location>
        <begin position="491"/>
        <end position="524"/>
    </location>
</feature>
<dbReference type="PROSITE" id="PS50076">
    <property type="entry name" value="DNAJ_2"/>
    <property type="match status" value="1"/>
</dbReference>
<evidence type="ECO:0000259" key="5">
    <source>
        <dbReference type="PROSITE" id="PS50076"/>
    </source>
</evidence>
<evidence type="ECO:0000256" key="3">
    <source>
        <dbReference type="PROSITE-ProRule" id="PRU00339"/>
    </source>
</evidence>
<proteinExistence type="predicted"/>
<organism evidence="6 7">
    <name type="scientific">Cystobacter fuscus</name>
    <dbReference type="NCBI Taxonomy" id="43"/>
    <lineage>
        <taxon>Bacteria</taxon>
        <taxon>Pseudomonadati</taxon>
        <taxon>Myxococcota</taxon>
        <taxon>Myxococcia</taxon>
        <taxon>Myxococcales</taxon>
        <taxon>Cystobacterineae</taxon>
        <taxon>Archangiaceae</taxon>
        <taxon>Cystobacter</taxon>
    </lineage>
</organism>
<dbReference type="InterPro" id="IPR019734">
    <property type="entry name" value="TPR_rpt"/>
</dbReference>
<dbReference type="PANTHER" id="PTHR45188:SF2">
    <property type="entry name" value="DNAJ HOMOLOG SUBFAMILY C MEMBER 7"/>
    <property type="match status" value="1"/>
</dbReference>